<feature type="compositionally biased region" description="Basic and acidic residues" evidence="1">
    <location>
        <begin position="72"/>
        <end position="108"/>
    </location>
</feature>
<accession>A0A061J3W2</accession>
<proteinExistence type="predicted"/>
<comment type="caution">
    <text evidence="2">The sequence shown here is derived from an EMBL/GenBank/DDBJ whole genome shotgun (WGS) entry which is preliminary data.</text>
</comment>
<feature type="region of interest" description="Disordered" evidence="1">
    <location>
        <begin position="665"/>
        <end position="687"/>
    </location>
</feature>
<dbReference type="Proteomes" id="UP000031737">
    <property type="component" value="Unassembled WGS sequence"/>
</dbReference>
<dbReference type="AlphaFoldDB" id="A0A061J3W2"/>
<gene>
    <name evidence="2" type="ORF">TRSC58_04308</name>
</gene>
<feature type="region of interest" description="Disordered" evidence="1">
    <location>
        <begin position="56"/>
        <end position="108"/>
    </location>
</feature>
<evidence type="ECO:0000256" key="1">
    <source>
        <dbReference type="SAM" id="MobiDB-lite"/>
    </source>
</evidence>
<name>A0A061J3W2_TRYRA</name>
<protein>
    <submittedName>
        <fullName evidence="2">Uncharacterized protein</fullName>
    </submittedName>
</protein>
<keyword evidence="3" id="KW-1185">Reference proteome</keyword>
<reference evidence="2 3" key="1">
    <citation type="submission" date="2013-07" db="EMBL/GenBank/DDBJ databases">
        <authorList>
            <person name="Stoco P.H."/>
            <person name="Wagner G."/>
            <person name="Gerber A."/>
            <person name="Zaha A."/>
            <person name="Thompson C."/>
            <person name="Bartholomeu D.C."/>
            <person name="Luckemeyer D.D."/>
            <person name="Bahia D."/>
            <person name="Loreto E."/>
            <person name="Prestes E.B."/>
            <person name="Lima F.M."/>
            <person name="Rodrigues-Luiz G."/>
            <person name="Vallejo G.A."/>
            <person name="Filho J.F."/>
            <person name="Monteiro K.M."/>
            <person name="Tyler K.M."/>
            <person name="de Almeida L.G."/>
            <person name="Ortiz M.F."/>
            <person name="Siervo M.A."/>
            <person name="de Moraes M.H."/>
            <person name="Cunha O.L."/>
            <person name="Mendonca-Neto R."/>
            <person name="Silva R."/>
            <person name="Teixeira S.M."/>
            <person name="Murta S.M."/>
            <person name="Sincero T.C."/>
            <person name="Mendes T.A."/>
            <person name="Urmenyi T.P."/>
            <person name="Silva V.G."/>
            <person name="da Rocha W.D."/>
            <person name="Andersson B."/>
            <person name="Romanha A.J."/>
            <person name="Steindel M."/>
            <person name="de Vasconcelos A.T."/>
            <person name="Grisard E.C."/>
        </authorList>
    </citation>
    <scope>NUCLEOTIDE SEQUENCE [LARGE SCALE GENOMIC DNA]</scope>
    <source>
        <strain evidence="2 3">SC58</strain>
    </source>
</reference>
<dbReference type="VEuPathDB" id="TriTrypDB:TRSC58_04308"/>
<feature type="compositionally biased region" description="Low complexity" evidence="1">
    <location>
        <begin position="622"/>
        <end position="634"/>
    </location>
</feature>
<dbReference type="OrthoDB" id="250910at2759"/>
<organism evidence="2 3">
    <name type="scientific">Trypanosoma rangeli SC58</name>
    <dbReference type="NCBI Taxonomy" id="429131"/>
    <lineage>
        <taxon>Eukaryota</taxon>
        <taxon>Discoba</taxon>
        <taxon>Euglenozoa</taxon>
        <taxon>Kinetoplastea</taxon>
        <taxon>Metakinetoplastina</taxon>
        <taxon>Trypanosomatida</taxon>
        <taxon>Trypanosomatidae</taxon>
        <taxon>Trypanosoma</taxon>
        <taxon>Herpetosoma</taxon>
    </lineage>
</organism>
<feature type="compositionally biased region" description="Basic and acidic residues" evidence="1">
    <location>
        <begin position="572"/>
        <end position="590"/>
    </location>
</feature>
<dbReference type="EMBL" id="AUPL01004308">
    <property type="protein sequence ID" value="ESL07997.1"/>
    <property type="molecule type" value="Genomic_DNA"/>
</dbReference>
<feature type="region of interest" description="Disordered" evidence="1">
    <location>
        <begin position="619"/>
        <end position="648"/>
    </location>
</feature>
<feature type="region of interest" description="Disordered" evidence="1">
    <location>
        <begin position="548"/>
        <end position="590"/>
    </location>
</feature>
<feature type="compositionally biased region" description="Polar residues" evidence="1">
    <location>
        <begin position="635"/>
        <end position="645"/>
    </location>
</feature>
<feature type="region of interest" description="Disordered" evidence="1">
    <location>
        <begin position="325"/>
        <end position="372"/>
    </location>
</feature>
<evidence type="ECO:0000313" key="3">
    <source>
        <dbReference type="Proteomes" id="UP000031737"/>
    </source>
</evidence>
<sequence>MSLVTNPQSIIIENGELFDDFYDEGISGEERRLLAALREIRGVNLHRGCNSVEVAGRGELQRPRGAAQQRQQRQERQERQQRQEQEEKEEARRENMRRTKPRRFDPKTLDRLNVSTVTSRARSQKKYVDQLKESKAQKKLLAPRAVSPTATKAGLRLYAAAMGCQRRLENRRAEQERLQKECEDKMTFQPQISSFAKQLGCTGYVPLHERFNHIREKLAKDMLLRERERMNRVMAGCTFHPTLAVSSRKMAARRRKSEPFSDAGERLFFEGGNRLIRQQLRERILEELADNGVIGDFQISNEAAEELVSRLWNWQETADRNREAAQREYVQRATKPSSARFRCVPQPQQGQKFSRNHTCPSSSTAKSLPPSENKVLQRLPEDDLRRIRCRALFSKYAFSEDSTSVQLAEVKRQVRELFPEDSSIVVALTSRFVDAEEISKTDFVETLMRFEQLQGPQPWGNSKWAHVMSVADEPPLFFPSSCLVTQCQAETEAASLGNLRRSNSTHAIPLARKRKTEMKDGVLSCSSFHQRAPSVTLCRRSSGEAFNGLQGSEQCPHKSQRNVTQSTTMQNVRERTAEQAAKEKRRQSLERHEAVLRQKHEELLARRCDIPREVPNIRDAQEQSSSLGSVELSSITEECGSTPSTKRPEEIATELEALIATPLRRSVTASPKRPSRQCGPAPHGSVVSSLPSLLRRCAQNVPVPRSPRGVGYTKVKEGHLTRQQLLKEVEQVLGVGTVTVAMN</sequence>
<feature type="compositionally biased region" description="Polar residues" evidence="1">
    <location>
        <begin position="561"/>
        <end position="571"/>
    </location>
</feature>
<feature type="compositionally biased region" description="Polar residues" evidence="1">
    <location>
        <begin position="346"/>
        <end position="366"/>
    </location>
</feature>
<evidence type="ECO:0000313" key="2">
    <source>
        <dbReference type="EMBL" id="ESL07997.1"/>
    </source>
</evidence>